<dbReference type="InterPro" id="IPR016024">
    <property type="entry name" value="ARM-type_fold"/>
</dbReference>
<dbReference type="GO" id="GO:0005635">
    <property type="term" value="C:nuclear envelope"/>
    <property type="evidence" value="ECO:0007669"/>
    <property type="project" value="TreeGrafter"/>
</dbReference>
<sequence length="114" mass="12588">MREMFSGSASSTKSIIRRQLLIALDDLHGKMCTAVGVAVASITQYDWPEDWPDLLPLLLNLIGDQSNVNGVRGALRCLALIFGDLNDKFVPKLIPALFTCLYTIVSSFNLWSSQ</sequence>
<dbReference type="InterPro" id="IPR011989">
    <property type="entry name" value="ARM-like"/>
</dbReference>
<dbReference type="AlphaFoldDB" id="A0AAV7F9G0"/>
<dbReference type="GO" id="GO:0006606">
    <property type="term" value="P:protein import into nucleus"/>
    <property type="evidence" value="ECO:0007669"/>
    <property type="project" value="TreeGrafter"/>
</dbReference>
<dbReference type="PANTHER" id="PTHR10997">
    <property type="entry name" value="IMPORTIN-7, 8, 11"/>
    <property type="match status" value="1"/>
</dbReference>
<name>A0AAV7F9G0_ARIFI</name>
<protein>
    <recommendedName>
        <fullName evidence="3">Importin N-terminal domain-containing protein</fullName>
    </recommendedName>
</protein>
<dbReference type="SUPFAM" id="SSF48371">
    <property type="entry name" value="ARM repeat"/>
    <property type="match status" value="1"/>
</dbReference>
<comment type="caution">
    <text evidence="1">The sequence shown here is derived from an EMBL/GenBank/DDBJ whole genome shotgun (WGS) entry which is preliminary data.</text>
</comment>
<keyword evidence="2" id="KW-1185">Reference proteome</keyword>
<reference evidence="1 2" key="1">
    <citation type="submission" date="2021-07" db="EMBL/GenBank/DDBJ databases">
        <title>The Aristolochia fimbriata genome: insights into angiosperm evolution, floral development and chemical biosynthesis.</title>
        <authorList>
            <person name="Jiao Y."/>
        </authorList>
    </citation>
    <scope>NUCLEOTIDE SEQUENCE [LARGE SCALE GENOMIC DNA]</scope>
    <source>
        <strain evidence="1">IBCAS-2021</strain>
        <tissue evidence="1">Leaf</tissue>
    </source>
</reference>
<evidence type="ECO:0000313" key="1">
    <source>
        <dbReference type="EMBL" id="KAG9457718.1"/>
    </source>
</evidence>
<dbReference type="Proteomes" id="UP000825729">
    <property type="component" value="Unassembled WGS sequence"/>
</dbReference>
<organism evidence="1 2">
    <name type="scientific">Aristolochia fimbriata</name>
    <name type="common">White veined hardy Dutchman's pipe vine</name>
    <dbReference type="NCBI Taxonomy" id="158543"/>
    <lineage>
        <taxon>Eukaryota</taxon>
        <taxon>Viridiplantae</taxon>
        <taxon>Streptophyta</taxon>
        <taxon>Embryophyta</taxon>
        <taxon>Tracheophyta</taxon>
        <taxon>Spermatophyta</taxon>
        <taxon>Magnoliopsida</taxon>
        <taxon>Magnoliidae</taxon>
        <taxon>Piperales</taxon>
        <taxon>Aristolochiaceae</taxon>
        <taxon>Aristolochia</taxon>
    </lineage>
</organism>
<dbReference type="Gene3D" id="1.25.10.10">
    <property type="entry name" value="Leucine-rich Repeat Variant"/>
    <property type="match status" value="1"/>
</dbReference>
<proteinExistence type="predicted"/>
<dbReference type="PANTHER" id="PTHR10997:SF9">
    <property type="entry name" value="IMPORTIN-9"/>
    <property type="match status" value="1"/>
</dbReference>
<gene>
    <name evidence="1" type="ORF">H6P81_002226</name>
</gene>
<dbReference type="GO" id="GO:0005829">
    <property type="term" value="C:cytosol"/>
    <property type="evidence" value="ECO:0007669"/>
    <property type="project" value="TreeGrafter"/>
</dbReference>
<accession>A0AAV7F9G0</accession>
<evidence type="ECO:0008006" key="3">
    <source>
        <dbReference type="Google" id="ProtNLM"/>
    </source>
</evidence>
<dbReference type="EMBL" id="JAINDJ010000002">
    <property type="protein sequence ID" value="KAG9457718.1"/>
    <property type="molecule type" value="Genomic_DNA"/>
</dbReference>
<evidence type="ECO:0000313" key="2">
    <source>
        <dbReference type="Proteomes" id="UP000825729"/>
    </source>
</evidence>